<dbReference type="InterPro" id="IPR000055">
    <property type="entry name" value="Restrct_endonuc_typeI_TRD"/>
</dbReference>
<dbReference type="GO" id="GO:0009307">
    <property type="term" value="P:DNA restriction-modification system"/>
    <property type="evidence" value="ECO:0007669"/>
    <property type="project" value="UniProtKB-KW"/>
</dbReference>
<dbReference type="Proteomes" id="UP000437748">
    <property type="component" value="Unassembled WGS sequence"/>
</dbReference>
<proteinExistence type="inferred from homology"/>
<keyword evidence="6" id="KW-1185">Reference proteome</keyword>
<protein>
    <recommendedName>
        <fullName evidence="4">Type I restriction modification DNA specificity domain-containing protein</fullName>
    </recommendedName>
</protein>
<keyword evidence="2" id="KW-0680">Restriction system</keyword>
<dbReference type="PANTHER" id="PTHR30408">
    <property type="entry name" value="TYPE-1 RESTRICTION ENZYME ECOKI SPECIFICITY PROTEIN"/>
    <property type="match status" value="1"/>
</dbReference>
<dbReference type="OrthoDB" id="5296428at2"/>
<keyword evidence="3" id="KW-0238">DNA-binding</keyword>
<name>A0A6N6VU37_9BACT</name>
<reference evidence="5 6" key="1">
    <citation type="submission" date="2019-10" db="EMBL/GenBank/DDBJ databases">
        <title>New species of Slilvanegrellaceae.</title>
        <authorList>
            <person name="Pitt A."/>
            <person name="Hahn M.W."/>
        </authorList>
    </citation>
    <scope>NUCLEOTIDE SEQUENCE [LARGE SCALE GENOMIC DNA]</scope>
    <source>
        <strain evidence="5 6">SP-Ram-0.45-NSY-1</strain>
    </source>
</reference>
<dbReference type="AlphaFoldDB" id="A0A6N6VU37"/>
<dbReference type="Gene3D" id="3.90.220.20">
    <property type="entry name" value="DNA methylase specificity domains"/>
    <property type="match status" value="2"/>
</dbReference>
<dbReference type="GO" id="GO:0003677">
    <property type="term" value="F:DNA binding"/>
    <property type="evidence" value="ECO:0007669"/>
    <property type="project" value="UniProtKB-KW"/>
</dbReference>
<evidence type="ECO:0000256" key="2">
    <source>
        <dbReference type="ARBA" id="ARBA00022747"/>
    </source>
</evidence>
<feature type="domain" description="Type I restriction modification DNA specificity" evidence="4">
    <location>
        <begin position="7"/>
        <end position="177"/>
    </location>
</feature>
<dbReference type="RefSeq" id="WP_153421701.1">
    <property type="nucleotide sequence ID" value="NZ_WFLM01000007.1"/>
</dbReference>
<dbReference type="SUPFAM" id="SSF116734">
    <property type="entry name" value="DNA methylase specificity domain"/>
    <property type="match status" value="2"/>
</dbReference>
<dbReference type="InterPro" id="IPR052021">
    <property type="entry name" value="Type-I_RS_S_subunit"/>
</dbReference>
<feature type="domain" description="Type I restriction modification DNA specificity" evidence="4">
    <location>
        <begin position="206"/>
        <end position="384"/>
    </location>
</feature>
<evidence type="ECO:0000256" key="3">
    <source>
        <dbReference type="ARBA" id="ARBA00023125"/>
    </source>
</evidence>
<comment type="similarity">
    <text evidence="1">Belongs to the type-I restriction system S methylase family.</text>
</comment>
<dbReference type="InterPro" id="IPR044946">
    <property type="entry name" value="Restrct_endonuc_typeI_TRD_sf"/>
</dbReference>
<dbReference type="Pfam" id="PF01420">
    <property type="entry name" value="Methylase_S"/>
    <property type="match status" value="2"/>
</dbReference>
<evidence type="ECO:0000259" key="4">
    <source>
        <dbReference type="Pfam" id="PF01420"/>
    </source>
</evidence>
<sequence length="412" mass="46914">MSTEFTEWKEYFIYQVGKVVTGYTPSKHNLDCKGNIPFISPSDINGNKNIKSSARSISELALHKNREIPKNSVLVTCIGSIGKVSITNKRSATNQQINSIICNDGFYHEYIYYSVLNISNYLVKISNITTLPIINKTDFENLKLTLPNFSDQKKISKILSSVDLMIELIEQKIEKLEILKKGIMFDLLTKGIGHTNFKDSPILSIPEEWSIKRLKDISIKLIDGDRGHHYPSQEELKKNGHCLFLNATNVTKSGFNFKNFEYISKVKDSLLSKGKIRLNDIVITTRGTVGNIAFYSNKIGLKNMRINSGMVIIRSDDKELINEFLYHSLQSFYFEFNYKKFASGSAQPQLPIKDLENFMVPIPQMSEQLKIIKIANKISNKILLANVLLDKYQNLKKALMQDLLMGKSGIKF</sequence>
<evidence type="ECO:0000313" key="5">
    <source>
        <dbReference type="EMBL" id="KAB8036232.1"/>
    </source>
</evidence>
<dbReference type="EMBL" id="WFLM01000007">
    <property type="protein sequence ID" value="KAB8036232.1"/>
    <property type="molecule type" value="Genomic_DNA"/>
</dbReference>
<comment type="caution">
    <text evidence="5">The sequence shown here is derived from an EMBL/GenBank/DDBJ whole genome shotgun (WGS) entry which is preliminary data.</text>
</comment>
<evidence type="ECO:0000313" key="6">
    <source>
        <dbReference type="Proteomes" id="UP000437748"/>
    </source>
</evidence>
<evidence type="ECO:0000256" key="1">
    <source>
        <dbReference type="ARBA" id="ARBA00010923"/>
    </source>
</evidence>
<accession>A0A6N6VU37</accession>
<dbReference type="PANTHER" id="PTHR30408:SF12">
    <property type="entry name" value="TYPE I RESTRICTION ENZYME MJAVIII SPECIFICITY SUBUNIT"/>
    <property type="match status" value="1"/>
</dbReference>
<gene>
    <name evidence="5" type="ORF">GCL60_15710</name>
</gene>
<dbReference type="Gene3D" id="1.10.287.1120">
    <property type="entry name" value="Bipartite methylase S protein"/>
    <property type="match status" value="1"/>
</dbReference>
<organism evidence="5 6">
    <name type="scientific">Silvanigrella paludirubra</name>
    <dbReference type="NCBI Taxonomy" id="2499159"/>
    <lineage>
        <taxon>Bacteria</taxon>
        <taxon>Pseudomonadati</taxon>
        <taxon>Bdellovibrionota</taxon>
        <taxon>Oligoflexia</taxon>
        <taxon>Silvanigrellales</taxon>
        <taxon>Silvanigrellaceae</taxon>
        <taxon>Silvanigrella</taxon>
    </lineage>
</organism>